<sequence>MVVDTGPSAKKRRPERAAERHRRHLSAAYSNRTALEARPVRHYRRSKHIRGRMAPAWDTRIQPHSWTDLVQPPYCCAVIIVRHDLPFGNQQVANGMLHCTALHQRRVTYKYEWPVERDPFYPLGSLSVAMPVVLEAILPPSKPCLPACLPAGSLSQQYRRGARLQNDSVMLECKPNKGK</sequence>
<dbReference type="GeneID" id="36605924"/>
<dbReference type="Proteomes" id="UP000241546">
    <property type="component" value="Unassembled WGS sequence"/>
</dbReference>
<reference evidence="3" key="1">
    <citation type="submission" date="2016-07" db="EMBL/GenBank/DDBJ databases">
        <title>Multiple horizontal gene transfer events from other fungi enriched the ability of initially mycotrophic Trichoderma (Ascomycota) to feed on dead plant biomass.</title>
        <authorList>
            <consortium name="DOE Joint Genome Institute"/>
            <person name="Atanasova L."/>
            <person name="Chenthamara K."/>
            <person name="Zhang J."/>
            <person name="Grujic M."/>
            <person name="Henrissat B."/>
            <person name="Kuo A."/>
            <person name="Aerts A."/>
            <person name="Salamov A."/>
            <person name="Lipzen A."/>
            <person name="Labutti K."/>
            <person name="Barry K."/>
            <person name="Miao Y."/>
            <person name="Rahimi M.J."/>
            <person name="Shen Q."/>
            <person name="Grigoriev I.V."/>
            <person name="Kubicek C.P."/>
            <person name="Druzhinina I.S."/>
        </authorList>
    </citation>
    <scope>NUCLEOTIDE SEQUENCE [LARGE SCALE GENOMIC DNA]</scope>
    <source>
        <strain evidence="3">TUCIM 6016</strain>
    </source>
</reference>
<proteinExistence type="predicted"/>
<gene>
    <name evidence="2" type="ORF">BBK36DRAFT_16858</name>
</gene>
<evidence type="ECO:0000313" key="3">
    <source>
        <dbReference type="Proteomes" id="UP000241546"/>
    </source>
</evidence>
<keyword evidence="3" id="KW-1185">Reference proteome</keyword>
<organism evidence="2 3">
    <name type="scientific">Trichoderma citrinoviride</name>
    <dbReference type="NCBI Taxonomy" id="58853"/>
    <lineage>
        <taxon>Eukaryota</taxon>
        <taxon>Fungi</taxon>
        <taxon>Dikarya</taxon>
        <taxon>Ascomycota</taxon>
        <taxon>Pezizomycotina</taxon>
        <taxon>Sordariomycetes</taxon>
        <taxon>Hypocreomycetidae</taxon>
        <taxon>Hypocreales</taxon>
        <taxon>Hypocreaceae</taxon>
        <taxon>Trichoderma</taxon>
    </lineage>
</organism>
<dbReference type="EMBL" id="KZ680208">
    <property type="protein sequence ID" value="PTB69461.1"/>
    <property type="molecule type" value="Genomic_DNA"/>
</dbReference>
<protein>
    <submittedName>
        <fullName evidence="2">Uncharacterized protein</fullName>
    </submittedName>
</protein>
<dbReference type="AlphaFoldDB" id="A0A2T4BJK9"/>
<accession>A0A2T4BJK9</accession>
<dbReference type="RefSeq" id="XP_024752781.1">
    <property type="nucleotide sequence ID" value="XM_024897806.1"/>
</dbReference>
<evidence type="ECO:0000313" key="2">
    <source>
        <dbReference type="EMBL" id="PTB69461.1"/>
    </source>
</evidence>
<feature type="region of interest" description="Disordered" evidence="1">
    <location>
        <begin position="1"/>
        <end position="25"/>
    </location>
</feature>
<feature type="compositionally biased region" description="Basic residues" evidence="1">
    <location>
        <begin position="9"/>
        <end position="25"/>
    </location>
</feature>
<name>A0A2T4BJK9_9HYPO</name>
<evidence type="ECO:0000256" key="1">
    <source>
        <dbReference type="SAM" id="MobiDB-lite"/>
    </source>
</evidence>